<accession>A0A8J3C3F8</accession>
<keyword evidence="2" id="KW-1185">Reference proteome</keyword>
<dbReference type="EMBL" id="BMMX01000021">
    <property type="protein sequence ID" value="GGL03616.1"/>
    <property type="molecule type" value="Genomic_DNA"/>
</dbReference>
<proteinExistence type="predicted"/>
<evidence type="ECO:0000313" key="1">
    <source>
        <dbReference type="EMBL" id="GGL03616.1"/>
    </source>
</evidence>
<dbReference type="AlphaFoldDB" id="A0A8J3C3F8"/>
<comment type="caution">
    <text evidence="1">The sequence shown here is derived from an EMBL/GenBank/DDBJ whole genome shotgun (WGS) entry which is preliminary data.</text>
</comment>
<reference evidence="1" key="1">
    <citation type="journal article" date="2014" name="Int. J. Syst. Evol. Microbiol.">
        <title>Complete genome sequence of Corynebacterium casei LMG S-19264T (=DSM 44701T), isolated from a smear-ripened cheese.</title>
        <authorList>
            <consortium name="US DOE Joint Genome Institute (JGI-PGF)"/>
            <person name="Walter F."/>
            <person name="Albersmeier A."/>
            <person name="Kalinowski J."/>
            <person name="Ruckert C."/>
        </authorList>
    </citation>
    <scope>NUCLEOTIDE SEQUENCE</scope>
    <source>
        <strain evidence="1">CGMCC 4.7299</strain>
    </source>
</reference>
<evidence type="ECO:0000313" key="2">
    <source>
        <dbReference type="Proteomes" id="UP000656042"/>
    </source>
</evidence>
<gene>
    <name evidence="1" type="ORF">GCM10012284_42790</name>
</gene>
<dbReference type="Proteomes" id="UP000656042">
    <property type="component" value="Unassembled WGS sequence"/>
</dbReference>
<protein>
    <submittedName>
        <fullName evidence="1">Uncharacterized protein</fullName>
    </submittedName>
</protein>
<reference evidence="1" key="2">
    <citation type="submission" date="2020-09" db="EMBL/GenBank/DDBJ databases">
        <authorList>
            <person name="Sun Q."/>
            <person name="Zhou Y."/>
        </authorList>
    </citation>
    <scope>NUCLEOTIDE SEQUENCE</scope>
    <source>
        <strain evidence="1">CGMCC 4.7299</strain>
    </source>
</reference>
<organism evidence="1 2">
    <name type="scientific">Mangrovihabitans endophyticus</name>
    <dbReference type="NCBI Taxonomy" id="1751298"/>
    <lineage>
        <taxon>Bacteria</taxon>
        <taxon>Bacillati</taxon>
        <taxon>Actinomycetota</taxon>
        <taxon>Actinomycetes</taxon>
        <taxon>Micromonosporales</taxon>
        <taxon>Micromonosporaceae</taxon>
        <taxon>Mangrovihabitans</taxon>
    </lineage>
</organism>
<name>A0A8J3C3F8_9ACTN</name>
<sequence>MGGLSCLGIPNIPLALAPTGLEGSSRELLSRIPSVVDEMWRDGPFAVGPLPLGLWGPTMSVRRRIARREPH</sequence>